<protein>
    <submittedName>
        <fullName evidence="1">Uncharacterized protein</fullName>
    </submittedName>
</protein>
<gene>
    <name evidence="1" type="ORF">N7509_011758</name>
</gene>
<organism evidence="1 2">
    <name type="scientific">Penicillium cosmopolitanum</name>
    <dbReference type="NCBI Taxonomy" id="1131564"/>
    <lineage>
        <taxon>Eukaryota</taxon>
        <taxon>Fungi</taxon>
        <taxon>Dikarya</taxon>
        <taxon>Ascomycota</taxon>
        <taxon>Pezizomycotina</taxon>
        <taxon>Eurotiomycetes</taxon>
        <taxon>Eurotiomycetidae</taxon>
        <taxon>Eurotiales</taxon>
        <taxon>Aspergillaceae</taxon>
        <taxon>Penicillium</taxon>
    </lineage>
</organism>
<evidence type="ECO:0000313" key="2">
    <source>
        <dbReference type="Proteomes" id="UP001147747"/>
    </source>
</evidence>
<dbReference type="RefSeq" id="XP_056482425.1">
    <property type="nucleotide sequence ID" value="XM_056636395.1"/>
</dbReference>
<reference evidence="1" key="1">
    <citation type="submission" date="2022-12" db="EMBL/GenBank/DDBJ databases">
        <authorList>
            <person name="Petersen C."/>
        </authorList>
    </citation>
    <scope>NUCLEOTIDE SEQUENCE</scope>
    <source>
        <strain evidence="1">IBT 29677</strain>
    </source>
</reference>
<sequence>MANPKSNNSHESVDQQVARIELTSTIQSTGLLPGFKNASHKYKSDRWRTMPHGFGRWLLKPMGFAITIYGLNIIAGGGNVISFALQRSPANVPPELQ</sequence>
<reference evidence="1" key="2">
    <citation type="journal article" date="2023" name="IMA Fungus">
        <title>Comparative genomic study of the Penicillium genus elucidates a diverse pangenome and 15 lateral gene transfer events.</title>
        <authorList>
            <person name="Petersen C."/>
            <person name="Sorensen T."/>
            <person name="Nielsen M.R."/>
            <person name="Sondergaard T.E."/>
            <person name="Sorensen J.L."/>
            <person name="Fitzpatrick D.A."/>
            <person name="Frisvad J.C."/>
            <person name="Nielsen K.L."/>
        </authorList>
    </citation>
    <scope>NUCLEOTIDE SEQUENCE</scope>
    <source>
        <strain evidence="1">IBT 29677</strain>
    </source>
</reference>
<proteinExistence type="predicted"/>
<dbReference type="EMBL" id="JAPZBU010000011">
    <property type="protein sequence ID" value="KAJ5378639.1"/>
    <property type="molecule type" value="Genomic_DNA"/>
</dbReference>
<accession>A0A9W9VF92</accession>
<comment type="caution">
    <text evidence="1">The sequence shown here is derived from an EMBL/GenBank/DDBJ whole genome shotgun (WGS) entry which is preliminary data.</text>
</comment>
<dbReference type="AlphaFoldDB" id="A0A9W9VF92"/>
<dbReference type="InterPro" id="IPR021369">
    <property type="entry name" value="DUF2985"/>
</dbReference>
<name>A0A9W9VF92_9EURO</name>
<keyword evidence="2" id="KW-1185">Reference proteome</keyword>
<dbReference type="Pfam" id="PF11204">
    <property type="entry name" value="DUF2985"/>
    <property type="match status" value="1"/>
</dbReference>
<dbReference type="GeneID" id="81375375"/>
<evidence type="ECO:0000313" key="1">
    <source>
        <dbReference type="EMBL" id="KAJ5378639.1"/>
    </source>
</evidence>
<dbReference type="Proteomes" id="UP001147747">
    <property type="component" value="Unassembled WGS sequence"/>
</dbReference>